<evidence type="ECO:0000313" key="3">
    <source>
        <dbReference type="Proteomes" id="UP000186919"/>
    </source>
</evidence>
<reference evidence="2 3" key="1">
    <citation type="submission" date="2016-01" db="EMBL/GenBank/DDBJ databases">
        <title>Mycobacterium immunogenum strain CD11_6 genome sequencing and assembly.</title>
        <authorList>
            <person name="Kaur G."/>
            <person name="Nair G.R."/>
            <person name="Mayilraj S."/>
        </authorList>
    </citation>
    <scope>NUCLEOTIDE SEQUENCE [LARGE SCALE GENOMIC DNA]</scope>
    <source>
        <strain evidence="2 3">CD11-6</strain>
    </source>
</reference>
<dbReference type="Proteomes" id="UP000186919">
    <property type="component" value="Unassembled WGS sequence"/>
</dbReference>
<keyword evidence="1" id="KW-0472">Membrane</keyword>
<accession>A0A179VFM6</accession>
<dbReference type="RefSeq" id="WP_064628361.1">
    <property type="nucleotide sequence ID" value="NZ_LQYE01000002.1"/>
</dbReference>
<dbReference type="EMBL" id="LQYE01000002">
    <property type="protein sequence ID" value="OAT69811.1"/>
    <property type="molecule type" value="Genomic_DNA"/>
</dbReference>
<proteinExistence type="predicted"/>
<feature type="transmembrane region" description="Helical" evidence="1">
    <location>
        <begin position="100"/>
        <end position="118"/>
    </location>
</feature>
<feature type="transmembrane region" description="Helical" evidence="1">
    <location>
        <begin position="39"/>
        <end position="63"/>
    </location>
</feature>
<keyword evidence="1" id="KW-0812">Transmembrane</keyword>
<comment type="caution">
    <text evidence="2">The sequence shown here is derived from an EMBL/GenBank/DDBJ whole genome shotgun (WGS) entry which is preliminary data.</text>
</comment>
<protein>
    <submittedName>
        <fullName evidence="2">Uncharacterized protein</fullName>
    </submittedName>
</protein>
<evidence type="ECO:0000313" key="2">
    <source>
        <dbReference type="EMBL" id="OAT69811.1"/>
    </source>
</evidence>
<keyword evidence="1" id="KW-1133">Transmembrane helix</keyword>
<evidence type="ECO:0000256" key="1">
    <source>
        <dbReference type="SAM" id="Phobius"/>
    </source>
</evidence>
<sequence length="127" mass="13712">MSRQRITRRLACCEAGGAVLLAAVTVPFTAPWAGTPPLWAQLIGLTFLLIVLAAKVFAVRRLGPTVTLASLNDVLHLRLTIGVYVVTVFVLFPLPPSWGWFWFTLTVLGAVLGGAGLARTLRGDPFR</sequence>
<organism evidence="2 3">
    <name type="scientific">Mycobacteroides immunogenum</name>
    <dbReference type="NCBI Taxonomy" id="83262"/>
    <lineage>
        <taxon>Bacteria</taxon>
        <taxon>Bacillati</taxon>
        <taxon>Actinomycetota</taxon>
        <taxon>Actinomycetes</taxon>
        <taxon>Mycobacteriales</taxon>
        <taxon>Mycobacteriaceae</taxon>
        <taxon>Mycobacteroides</taxon>
    </lineage>
</organism>
<gene>
    <name evidence="2" type="ORF">AWB85_19335</name>
</gene>
<dbReference type="AlphaFoldDB" id="A0A179VFM6"/>
<name>A0A179VFM6_9MYCO</name>
<feature type="transmembrane region" description="Helical" evidence="1">
    <location>
        <begin position="75"/>
        <end position="94"/>
    </location>
</feature>
<feature type="transmembrane region" description="Helical" evidence="1">
    <location>
        <begin position="12"/>
        <end position="33"/>
    </location>
</feature>